<dbReference type="RefSeq" id="WP_076138821.1">
    <property type="nucleotide sequence ID" value="NZ_MPTO01000047.1"/>
</dbReference>
<protein>
    <submittedName>
        <fullName evidence="1">Uncharacterized protein</fullName>
    </submittedName>
</protein>
<comment type="caution">
    <text evidence="1">The sequence shown here is derived from an EMBL/GenBank/DDBJ whole genome shotgun (WGS) entry which is preliminary data.</text>
</comment>
<name>A0AB36J5I5_9BACL</name>
<organism evidence="1 2">
    <name type="scientific">Paenibacillus odorifer</name>
    <dbReference type="NCBI Taxonomy" id="189426"/>
    <lineage>
        <taxon>Bacteria</taxon>
        <taxon>Bacillati</taxon>
        <taxon>Bacillota</taxon>
        <taxon>Bacilli</taxon>
        <taxon>Bacillales</taxon>
        <taxon>Paenibacillaceae</taxon>
        <taxon>Paenibacillus</taxon>
    </lineage>
</organism>
<dbReference type="AlphaFoldDB" id="A0AB36J5I5"/>
<evidence type="ECO:0000313" key="2">
    <source>
        <dbReference type="Proteomes" id="UP000187323"/>
    </source>
</evidence>
<sequence>MAKFIKLNQPNGHTFCINVEHLVAYTEISRKTHTMIHTTSGSFEVKESIQKIDDLIDEV</sequence>
<evidence type="ECO:0000313" key="1">
    <source>
        <dbReference type="EMBL" id="OME10558.1"/>
    </source>
</evidence>
<proteinExistence type="predicted"/>
<dbReference type="Proteomes" id="UP000187323">
    <property type="component" value="Unassembled WGS sequence"/>
</dbReference>
<gene>
    <name evidence="1" type="ORF">BSK47_30610</name>
</gene>
<reference evidence="1 2" key="1">
    <citation type="submission" date="2016-10" db="EMBL/GenBank/DDBJ databases">
        <title>Paenibacillus species isolates.</title>
        <authorList>
            <person name="Beno S.M."/>
        </authorList>
    </citation>
    <scope>NUCLEOTIDE SEQUENCE [LARGE SCALE GENOMIC DNA]</scope>
    <source>
        <strain evidence="1 2">FSL H7-0918</strain>
    </source>
</reference>
<dbReference type="EMBL" id="MPTO01000047">
    <property type="protein sequence ID" value="OME10558.1"/>
    <property type="molecule type" value="Genomic_DNA"/>
</dbReference>
<accession>A0AB36J5I5</accession>